<dbReference type="InterPro" id="IPR044922">
    <property type="entry name" value="DUF2063_N_sf"/>
</dbReference>
<accession>A0A0P7Y337</accession>
<dbReference type="Pfam" id="PF09836">
    <property type="entry name" value="DUF2063"/>
    <property type="match status" value="1"/>
</dbReference>
<dbReference type="AlphaFoldDB" id="A0A0P7Y337"/>
<feature type="domain" description="Putative DNA-binding" evidence="1">
    <location>
        <begin position="13"/>
        <end position="100"/>
    </location>
</feature>
<dbReference type="EMBL" id="FMBM01000002">
    <property type="protein sequence ID" value="SCC81098.1"/>
    <property type="molecule type" value="Genomic_DNA"/>
</dbReference>
<evidence type="ECO:0000313" key="5">
    <source>
        <dbReference type="Proteomes" id="UP000182800"/>
    </source>
</evidence>
<dbReference type="OrthoDB" id="4146344at2"/>
<proteinExistence type="predicted"/>
<dbReference type="EMBL" id="LJSX01000012">
    <property type="protein sequence ID" value="KPQ10872.1"/>
    <property type="molecule type" value="Genomic_DNA"/>
</dbReference>
<sequence>MSMPHDAPVAGEAAFARALFDDALPAGLAAYPPEIAQARFAVYRNNVASSLIKALEARFPVIERLVGDAFFKGVAHAFIRAHPPRSPVLMEYGDAFPAFLAAFPPAQSLPYLADVARIEYARGEAYRAADAEPVAPAALAEFAQADPGALRITLHPSLRLVASDHPAFTIWRMNQPGATPQRITAPQPETTLIARPHDAVITLAVSPGEAAFIAALQADPHFADAAHAAHARDRTCEPGIALGRALSLGLVSALALDDSTTPTGDQP</sequence>
<evidence type="ECO:0000313" key="2">
    <source>
        <dbReference type="EMBL" id="KPQ10872.1"/>
    </source>
</evidence>
<evidence type="ECO:0000313" key="3">
    <source>
        <dbReference type="EMBL" id="SCC81098.1"/>
    </source>
</evidence>
<dbReference type="Gene3D" id="1.10.150.690">
    <property type="entry name" value="DUF2063"/>
    <property type="match status" value="1"/>
</dbReference>
<reference evidence="3 5" key="2">
    <citation type="submission" date="2016-08" db="EMBL/GenBank/DDBJ databases">
        <authorList>
            <person name="Varghese N."/>
            <person name="Submissions Spin"/>
        </authorList>
    </citation>
    <scope>NUCLEOTIDE SEQUENCE [LARGE SCALE GENOMIC DNA]</scope>
    <source>
        <strain evidence="3 5">HL-109</strain>
    </source>
</reference>
<evidence type="ECO:0000313" key="4">
    <source>
        <dbReference type="Proteomes" id="UP000050497"/>
    </source>
</evidence>
<dbReference type="Proteomes" id="UP000182800">
    <property type="component" value="Unassembled WGS sequence"/>
</dbReference>
<reference evidence="2 4" key="1">
    <citation type="submission" date="2015-09" db="EMBL/GenBank/DDBJ databases">
        <title>Identification and resolution of microdiversity through metagenomic sequencing of parallel consortia.</title>
        <authorList>
            <person name="Nelson W.C."/>
            <person name="Romine M.F."/>
            <person name="Lindemann S.R."/>
        </authorList>
    </citation>
    <scope>NUCLEOTIDE SEQUENCE [LARGE SCALE GENOMIC DNA]</scope>
    <source>
        <strain evidence="2">HL-109</strain>
    </source>
</reference>
<name>A0A0P7Y337_9HYPH</name>
<dbReference type="RefSeq" id="WP_083204490.1">
    <property type="nucleotide sequence ID" value="NZ_FMBM01000002.1"/>
</dbReference>
<gene>
    <name evidence="3" type="ORF">GA0071312_2028</name>
    <name evidence="2" type="ORF">HLUCCO17_09285</name>
</gene>
<comment type="caution">
    <text evidence="2">The sequence shown here is derived from an EMBL/GenBank/DDBJ whole genome shotgun (WGS) entry which is preliminary data.</text>
</comment>
<keyword evidence="5" id="KW-1185">Reference proteome</keyword>
<dbReference type="GO" id="GO:0003677">
    <property type="term" value="F:DNA binding"/>
    <property type="evidence" value="ECO:0007669"/>
    <property type="project" value="UniProtKB-KW"/>
</dbReference>
<dbReference type="InterPro" id="IPR018640">
    <property type="entry name" value="DUF2063"/>
</dbReference>
<dbReference type="Proteomes" id="UP000050497">
    <property type="component" value="Unassembled WGS sequence"/>
</dbReference>
<keyword evidence="3" id="KW-0238">DNA-binding</keyword>
<organism evidence="2 4">
    <name type="scientific">Saliniramus fredricksonii</name>
    <dbReference type="NCBI Taxonomy" id="1653334"/>
    <lineage>
        <taxon>Bacteria</taxon>
        <taxon>Pseudomonadati</taxon>
        <taxon>Pseudomonadota</taxon>
        <taxon>Alphaproteobacteria</taxon>
        <taxon>Hyphomicrobiales</taxon>
        <taxon>Salinarimonadaceae</taxon>
        <taxon>Saliniramus</taxon>
    </lineage>
</organism>
<evidence type="ECO:0000259" key="1">
    <source>
        <dbReference type="Pfam" id="PF09836"/>
    </source>
</evidence>
<protein>
    <submittedName>
        <fullName evidence="3">DNA-binding domain-containing protein</fullName>
    </submittedName>
</protein>
<dbReference type="STRING" id="1653334.GA0071312_2028"/>